<dbReference type="Gene3D" id="3.30.70.2850">
    <property type="match status" value="1"/>
</dbReference>
<sequence length="148" mass="16314">MRCLPHLFLTTFFRIYTMNLSHENLLEKESVKNAVSRLSGMIVNKGSNLLNGYSKSLYLSKAKEEESEEESSKDDSSSDSEEEKDDSEKEEDNESDDDDEDEDEDSSSGSSGGKKDLGKAALEGALTGLGDTPQGKMVNNVRKLFPFG</sequence>
<protein>
    <submittedName>
        <fullName evidence="2">Uncharacterized protein</fullName>
    </submittedName>
</protein>
<dbReference type="AlphaFoldDB" id="E0S5M6"/>
<feature type="compositionally biased region" description="Acidic residues" evidence="1">
    <location>
        <begin position="65"/>
        <end position="106"/>
    </location>
</feature>
<reference evidence="2 3" key="1">
    <citation type="journal article" date="2010" name="Nat. Commun.">
        <title>The complete sequence of the smallest known nuclear genome from the microsporidian Encephalitozoon intestinalis.</title>
        <authorList>
            <person name="Corradi N."/>
            <person name="Pombert J.-F."/>
            <person name="Farinelli L."/>
            <person name="Didier E.S."/>
            <person name="Keeling P.J."/>
        </authorList>
    </citation>
    <scope>NUCLEOTIDE SEQUENCE [LARGE SCALE GENOMIC DNA]</scope>
    <source>
        <strain evidence="2 3">ATCC 50506</strain>
    </source>
</reference>
<dbReference type="OrthoDB" id="10587078at2759"/>
<dbReference type="Proteomes" id="UP000002313">
    <property type="component" value="Chromosome II"/>
</dbReference>
<dbReference type="VEuPathDB" id="MicrosporidiaDB:Eint_020100"/>
<dbReference type="RefSeq" id="XP_003072371.2">
    <property type="nucleotide sequence ID" value="XM_003072325.2"/>
</dbReference>
<proteinExistence type="predicted"/>
<dbReference type="GeneID" id="9698773"/>
<keyword evidence="3" id="KW-1185">Reference proteome</keyword>
<name>E0S5M6_ENCIT</name>
<dbReference type="EMBL" id="CP001943">
    <property type="protein sequence ID" value="ADM11011.2"/>
    <property type="molecule type" value="Genomic_DNA"/>
</dbReference>
<evidence type="ECO:0000256" key="1">
    <source>
        <dbReference type="SAM" id="MobiDB-lite"/>
    </source>
</evidence>
<evidence type="ECO:0000313" key="2">
    <source>
        <dbReference type="EMBL" id="ADM11011.2"/>
    </source>
</evidence>
<organism evidence="2 3">
    <name type="scientific">Encephalitozoon intestinalis (strain ATCC 50506)</name>
    <name type="common">Microsporidian parasite</name>
    <name type="synonym">Septata intestinalis</name>
    <dbReference type="NCBI Taxonomy" id="876142"/>
    <lineage>
        <taxon>Eukaryota</taxon>
        <taxon>Fungi</taxon>
        <taxon>Fungi incertae sedis</taxon>
        <taxon>Microsporidia</taxon>
        <taxon>Unikaryonidae</taxon>
        <taxon>Encephalitozoon</taxon>
    </lineage>
</organism>
<reference evidence="2 3" key="2">
    <citation type="journal article" date="2012" name="Proc. Natl. Acad. Sci. U.S.A.">
        <title>Gain and loss of multiple functionally related, horizontally transferred genes in the reduced genomes of two microsporidian parasites.</title>
        <authorList>
            <person name="Pombert J.-F."/>
            <person name="Selman M."/>
            <person name="Burki F."/>
            <person name="Bardell F.T."/>
            <person name="Farinelli L."/>
            <person name="Solter L.F."/>
            <person name="Whitman D.W."/>
            <person name="Weiss L.M."/>
            <person name="Corradi N."/>
            <person name="Keeling P.J."/>
        </authorList>
    </citation>
    <scope>NUCLEOTIDE SEQUENCE [LARGE SCALE GENOMIC DNA]</scope>
    <source>
        <strain evidence="2 3">ATCC 50506</strain>
    </source>
</reference>
<dbReference type="HOGENOM" id="CLU_1758789_0_0_1"/>
<feature type="region of interest" description="Disordered" evidence="1">
    <location>
        <begin position="60"/>
        <end position="148"/>
    </location>
</feature>
<accession>E0S5M6</accession>
<dbReference type="KEGG" id="ein:Eint_020100"/>
<gene>
    <name evidence="2" type="ORF">Eint_020100</name>
</gene>
<evidence type="ECO:0000313" key="3">
    <source>
        <dbReference type="Proteomes" id="UP000002313"/>
    </source>
</evidence>